<keyword evidence="6 10" id="KW-0653">Protein transport</keyword>
<sequence length="2109" mass="226297">MSTESPNAFWHPAFMPNSSADIIATRSPESPQSGPLIPEPILEPSKPDLAAPITRSDAASNIRGLDTYRLSREGLADESRIESGNIAPLKLPGPSPPTPPQDAANGAVEAQQPAAEAGEDNKEHPELNNLRDALATSLASPGGVELVENPIHNGGSHPDMVEGDKANFPSEGPNHRTKHMSFARTVSDEVSWGEDDEVDPKWNIQRTDTDPFKGMAKSDRTNSFPEVPPTHAAPTFHPDESLPHSQAEDIMNQVEHESKDPFGDEGDDVDADFFARTSATKQATDDLFPEAEVEESERPFDYGQSYGGELRQEEDQESEARYEEGLPLVQSPENHQSVERVSGSNHPTFTDDEAEDDFFAQVSKDDQTHEEPLSGPYLERKSTMQAMDSTDFLPHARAQHDIIQEESMESAQSSLDMARGGGIGTSISTVLSQVLLEPDAATHNQPEATAGLGTETADDLAEKWKAALAGDEFLDDDEDELLPDDDEPAEKDAEDNALDPAALFGSDDEGFLEDNDEQNITDAFSQQKSPPIPTPVAGPNGHVVGFDSLGGPAQMNRPGSSGRAGSSGTSRYLPPGANTAAPAPSNNYAPSGPMLTDLTRPASTAAVPSSYMSPSMSTFPTQQQQRPEISKAQSFADKSKGGYHSPYDLPMDVVKPRKRVSIQHMQANYNNAPAASVPPPRSSSMYTQPPPPSRGSTSSLSPPTSSHGVPRSKMQSIPTPPSAQSQEAPAKTVRKSQSGFFEELPMSTKPRLAPRHSSAFSSPAQIPYGAPSPTHPASPSVGRPPYAPSSVQQHPVQPPSPHQGLVAPERVSPYASLPSGNVAVPAVATRYSPAPPPLTHSHTAPPPPVSQSRYSPAPPNPRQSMPSYNSAPSNQLPQSAPPLPHQPRTSSPLAHFERSQDPRSHGSYSETASFDRRGSSSGYESNLRTSHLPPTREVDENEQLSLSAARNYGELQEQPPQPASRPPHSTHPPPHTTHPVSHTTRPVSHTPPPPQRLSSRLVSSPPKRATPNYQPQQPSTGPPQAFLPPQRSQTQSPGSAYAGPRLEMTSSVPYQRPASVEVPPSPRPNIGYSTMPVPSSMSRPRGFSQGLNYVTPTDGREHDPLQRWKGAPVFAWGVGGTIMTSFPTDVPRYGINQVTPMIVRSPGQVKIRNIKEVDPLPERLTSFPGPLKGKAKKKEVIAWLASGIEILEQNASYLRSASQLSHEDKRIEERILLWKILRVFIENDGTLEGNDVVMKAVRAVLSPGLDDTSLDAPLYATGAELSGISRSANAPSADPIDPGAVEELRKYLLRGEREKAVWEAVDKRLWAHAMLISNTVSRDLYKQVAQEFVQKEVKNIGDNTQSLAALYEIFAGNFEESIDELVPPSARAGFQMVSTSNAAGPSRDALDGLDRWRETLGLVLSNRSVDDSLALNAFGKLLSGYGRAEAAHICFLFARSHSMFGGIDDPSSTIVLVGSDHLRQPHDFDREMEPILLSEVFEYGMSLSNTSNLAISIPHLSVYKLQHATILAEYGYREKALQYCEAIATSITSQTKRSPYHHPHLVAALDDLSKRLKQSPKDDSGSWIKKPTVEKATSSVFTMFNKFVAGDETEAAAAGSSAGSANDIGPFARIAGGTPTISRSPSNAELYGSYNGGLGINGSAAGLTTKAASRYAPGAPYTPPSHEPQSATSYGSQPRSSMEERSSGEFRRYEPQRQMSQMSDYRPSSQPVNPVNPPSISTPQTSSSYTPQSSYTPYGNTGSPYAESPYAPQPTTPVTEQVPADIYSSPQQLNNYEGTQQTTSYAPPQPLFSREPSSSYEPPRSSGYEPASSSYEPPASGGYEPPPSSYEPPATGGYEPPSSSYEPPSYEPATMDDEPDSPVDTRPKKKSFIDDDEDDIPALKAAPTSREKTKAEKDREADEAFRRAAEADAQKANEAEAAKKKGGGWGLGGWFGGSKKEPDMGAQPNKPIKAKLGEANNFVYDPELKRWINKKAGAENTEAKTATPPPPRAGPPRIASGPPTAGPTSTPRIPPPAQRAVSEAGPPLTSQSESNLVPPGMSRSVSNGSSIGGSGPPTAPPSRPGTGMSNASSIDDLLGPPSAAGGRKGTAKGKKKGRGYVDVMGEKST</sequence>
<feature type="compositionally biased region" description="Acidic residues" evidence="11">
    <location>
        <begin position="472"/>
        <end position="497"/>
    </location>
</feature>
<feature type="region of interest" description="Disordered" evidence="11">
    <location>
        <begin position="468"/>
        <end position="1045"/>
    </location>
</feature>
<dbReference type="Pfam" id="PF12935">
    <property type="entry name" value="Sec16_N"/>
    <property type="match status" value="1"/>
</dbReference>
<evidence type="ECO:0000313" key="16">
    <source>
        <dbReference type="Proteomes" id="UP000235371"/>
    </source>
</evidence>
<evidence type="ECO:0000256" key="10">
    <source>
        <dbReference type="RuleBase" id="RU364101"/>
    </source>
</evidence>
<comment type="subcellular location">
    <subcellularLocation>
        <location evidence="1">Endoplasmic reticulum membrane</location>
        <topology evidence="1">Peripheral membrane protein</topology>
        <orientation evidence="1">Cytoplasmic side</orientation>
    </subcellularLocation>
</comment>
<feature type="compositionally biased region" description="Basic and acidic residues" evidence="11">
    <location>
        <begin position="363"/>
        <end position="376"/>
    </location>
</feature>
<dbReference type="GO" id="GO:0007030">
    <property type="term" value="P:Golgi organization"/>
    <property type="evidence" value="ECO:0007669"/>
    <property type="project" value="TreeGrafter"/>
</dbReference>
<dbReference type="GO" id="GO:0015031">
    <property type="term" value="P:protein transport"/>
    <property type="evidence" value="ECO:0007669"/>
    <property type="project" value="UniProtKB-KW"/>
</dbReference>
<dbReference type="GO" id="GO:0006914">
    <property type="term" value="P:autophagy"/>
    <property type="evidence" value="ECO:0007669"/>
    <property type="project" value="UniProtKB-KW"/>
</dbReference>
<dbReference type="GO" id="GO:0016192">
    <property type="term" value="P:vesicle-mediated transport"/>
    <property type="evidence" value="ECO:0007669"/>
    <property type="project" value="UniProtKB-KW"/>
</dbReference>
<feature type="domain" description="Sec16 N-terminal" evidence="14">
    <location>
        <begin position="314"/>
        <end position="496"/>
    </location>
</feature>
<evidence type="ECO:0000256" key="3">
    <source>
        <dbReference type="ARBA" id="ARBA00022448"/>
    </source>
</evidence>
<feature type="region of interest" description="Disordered" evidence="11">
    <location>
        <begin position="24"/>
        <end position="55"/>
    </location>
</feature>
<feature type="compositionally biased region" description="Low complexity" evidence="11">
    <location>
        <begin position="1793"/>
        <end position="1823"/>
    </location>
</feature>
<evidence type="ECO:0000259" key="13">
    <source>
        <dbReference type="Pfam" id="PF12932"/>
    </source>
</evidence>
<feature type="compositionally biased region" description="Low complexity" evidence="11">
    <location>
        <begin position="977"/>
        <end position="987"/>
    </location>
</feature>
<feature type="region of interest" description="Disordered" evidence="11">
    <location>
        <begin position="1655"/>
        <end position="1956"/>
    </location>
</feature>
<feature type="compositionally biased region" description="Low complexity" evidence="11">
    <location>
        <begin position="1831"/>
        <end position="1852"/>
    </location>
</feature>
<feature type="domain" description="Sec16 Sec23-binding" evidence="12">
    <location>
        <begin position="1288"/>
        <end position="1591"/>
    </location>
</feature>
<keyword evidence="5 10" id="KW-0931">ER-Golgi transport</keyword>
<dbReference type="InterPro" id="IPR024468">
    <property type="entry name" value="Sec16_N"/>
</dbReference>
<feature type="compositionally biased region" description="Polar residues" evidence="11">
    <location>
        <begin position="1667"/>
        <end position="1680"/>
    </location>
</feature>
<keyword evidence="4 10" id="KW-0256">Endoplasmic reticulum</keyword>
<evidence type="ECO:0000256" key="9">
    <source>
        <dbReference type="ARBA" id="ARBA00024687"/>
    </source>
</evidence>
<dbReference type="GO" id="GO:0012507">
    <property type="term" value="C:ER to Golgi transport vesicle membrane"/>
    <property type="evidence" value="ECO:0007669"/>
    <property type="project" value="TreeGrafter"/>
</dbReference>
<evidence type="ECO:0000256" key="7">
    <source>
        <dbReference type="ARBA" id="ARBA00023006"/>
    </source>
</evidence>
<feature type="compositionally biased region" description="Pro residues" evidence="11">
    <location>
        <begin position="833"/>
        <end position="849"/>
    </location>
</feature>
<feature type="compositionally biased region" description="Polar residues" evidence="11">
    <location>
        <begin position="713"/>
        <end position="727"/>
    </location>
</feature>
<dbReference type="STRING" id="1095630.A0A2J6SET0"/>
<feature type="compositionally biased region" description="Low complexity" evidence="11">
    <location>
        <begin position="1995"/>
        <end position="2011"/>
    </location>
</feature>
<dbReference type="EMBL" id="KZ613921">
    <property type="protein sequence ID" value="PMD49263.1"/>
    <property type="molecule type" value="Genomic_DNA"/>
</dbReference>
<name>A0A2J6SET0_9HELO</name>
<dbReference type="PANTHER" id="PTHR13402">
    <property type="entry name" value="RGPR-RELATED"/>
    <property type="match status" value="1"/>
</dbReference>
<feature type="compositionally biased region" description="Polar residues" evidence="11">
    <location>
        <begin position="1768"/>
        <end position="1786"/>
    </location>
</feature>
<dbReference type="PANTHER" id="PTHR13402:SF6">
    <property type="entry name" value="SECRETORY 16, ISOFORM I"/>
    <property type="match status" value="1"/>
</dbReference>
<feature type="compositionally biased region" description="Basic and acidic residues" evidence="11">
    <location>
        <begin position="1889"/>
        <end position="1923"/>
    </location>
</feature>
<gene>
    <name evidence="15" type="ORF">K444DRAFT_638768</name>
</gene>
<feature type="compositionally biased region" description="Basic and acidic residues" evidence="11">
    <location>
        <begin position="207"/>
        <end position="220"/>
    </location>
</feature>
<feature type="compositionally biased region" description="Polar residues" evidence="11">
    <location>
        <begin position="862"/>
        <end position="878"/>
    </location>
</feature>
<comment type="similarity">
    <text evidence="2 10">Belongs to the SEC16 family.</text>
</comment>
<evidence type="ECO:0000256" key="8">
    <source>
        <dbReference type="ARBA" id="ARBA00023136"/>
    </source>
</evidence>
<reference evidence="15 16" key="1">
    <citation type="submission" date="2016-04" db="EMBL/GenBank/DDBJ databases">
        <title>A degradative enzymes factory behind the ericoid mycorrhizal symbiosis.</title>
        <authorList>
            <consortium name="DOE Joint Genome Institute"/>
            <person name="Martino E."/>
            <person name="Morin E."/>
            <person name="Grelet G."/>
            <person name="Kuo A."/>
            <person name="Kohler A."/>
            <person name="Daghino S."/>
            <person name="Barry K."/>
            <person name="Choi C."/>
            <person name="Cichocki N."/>
            <person name="Clum A."/>
            <person name="Copeland A."/>
            <person name="Hainaut M."/>
            <person name="Haridas S."/>
            <person name="Labutti K."/>
            <person name="Lindquist E."/>
            <person name="Lipzen A."/>
            <person name="Khouja H.-R."/>
            <person name="Murat C."/>
            <person name="Ohm R."/>
            <person name="Olson A."/>
            <person name="Spatafora J."/>
            <person name="Veneault-Fourrey C."/>
            <person name="Henrissat B."/>
            <person name="Grigoriev I."/>
            <person name="Martin F."/>
            <person name="Perotto S."/>
        </authorList>
    </citation>
    <scope>NUCLEOTIDE SEQUENCE [LARGE SCALE GENOMIC DNA]</scope>
    <source>
        <strain evidence="15 16">E</strain>
    </source>
</reference>
<evidence type="ECO:0000256" key="6">
    <source>
        <dbReference type="ARBA" id="ARBA00022927"/>
    </source>
</evidence>
<dbReference type="InParanoid" id="A0A2J6SET0"/>
<dbReference type="FunFam" id="1.25.40.1030:FF:000008">
    <property type="entry name" value="Protein transport protein sec16"/>
    <property type="match status" value="1"/>
</dbReference>
<feature type="compositionally biased region" description="Basic and acidic residues" evidence="11">
    <location>
        <begin position="310"/>
        <end position="324"/>
    </location>
</feature>
<dbReference type="RefSeq" id="XP_024726167.1">
    <property type="nucleotide sequence ID" value="XM_024884302.1"/>
</dbReference>
<comment type="function">
    <text evidence="9 10">Involved in the initiation of assembly of the COPII coat required for the formation of transport vesicles from the endoplasmic reticulum (ER) and the selection of cargo molecules. Also involved in autophagy.</text>
</comment>
<proteinExistence type="inferred from homology"/>
<feature type="region of interest" description="Disordered" evidence="11">
    <location>
        <begin position="190"/>
        <end position="376"/>
    </location>
</feature>
<feature type="compositionally biased region" description="Low complexity" evidence="11">
    <location>
        <begin position="1707"/>
        <end position="1738"/>
    </location>
</feature>
<evidence type="ECO:0000259" key="12">
    <source>
        <dbReference type="Pfam" id="PF12931"/>
    </source>
</evidence>
<keyword evidence="7 10" id="KW-0072">Autophagy</keyword>
<feature type="compositionally biased region" description="Acidic residues" evidence="11">
    <location>
        <begin position="506"/>
        <end position="519"/>
    </location>
</feature>
<feature type="compositionally biased region" description="Polar residues" evidence="11">
    <location>
        <begin position="606"/>
        <end position="633"/>
    </location>
</feature>
<feature type="region of interest" description="Disordered" evidence="11">
    <location>
        <begin position="1973"/>
        <end position="2109"/>
    </location>
</feature>
<evidence type="ECO:0000256" key="11">
    <source>
        <dbReference type="SAM" id="MobiDB-lite"/>
    </source>
</evidence>
<dbReference type="InterPro" id="IPR024298">
    <property type="entry name" value="Sec16_Sec23-bd"/>
</dbReference>
<dbReference type="CDD" id="cd09233">
    <property type="entry name" value="ACE1-Sec16-like"/>
    <property type="match status" value="1"/>
</dbReference>
<feature type="compositionally biased region" description="Basic and acidic residues" evidence="11">
    <location>
        <begin position="895"/>
        <end position="904"/>
    </location>
</feature>
<evidence type="ECO:0000256" key="4">
    <source>
        <dbReference type="ARBA" id="ARBA00022824"/>
    </source>
</evidence>
<feature type="compositionally biased region" description="Gly residues" evidence="11">
    <location>
        <begin position="1927"/>
        <end position="1936"/>
    </location>
</feature>
<feature type="compositionally biased region" description="Low complexity" evidence="11">
    <location>
        <begin position="557"/>
        <end position="593"/>
    </location>
</feature>
<dbReference type="Proteomes" id="UP000235371">
    <property type="component" value="Unassembled WGS sequence"/>
</dbReference>
<keyword evidence="8 10" id="KW-0472">Membrane</keyword>
<evidence type="ECO:0000256" key="2">
    <source>
        <dbReference type="ARBA" id="ARBA00005927"/>
    </source>
</evidence>
<feature type="compositionally biased region" description="Low complexity" evidence="11">
    <location>
        <begin position="694"/>
        <end position="706"/>
    </location>
</feature>
<dbReference type="GO" id="GO:0070971">
    <property type="term" value="C:endoplasmic reticulum exit site"/>
    <property type="evidence" value="ECO:0007669"/>
    <property type="project" value="TreeGrafter"/>
</dbReference>
<feature type="compositionally biased region" description="Pro residues" evidence="11">
    <location>
        <begin position="959"/>
        <end position="976"/>
    </location>
</feature>
<evidence type="ECO:0000256" key="1">
    <source>
        <dbReference type="ARBA" id="ARBA00004397"/>
    </source>
</evidence>
<dbReference type="GeneID" id="36592379"/>
<feature type="compositionally biased region" description="Low complexity" evidence="11">
    <location>
        <begin position="2039"/>
        <end position="2049"/>
    </location>
</feature>
<feature type="compositionally biased region" description="Basic and acidic residues" evidence="11">
    <location>
        <begin position="1681"/>
        <end position="1695"/>
    </location>
</feature>
<feature type="region of interest" description="Disordered" evidence="11">
    <location>
        <begin position="76"/>
        <end position="177"/>
    </location>
</feature>
<dbReference type="OrthoDB" id="8918678at2759"/>
<evidence type="ECO:0000313" key="15">
    <source>
        <dbReference type="EMBL" id="PMD49263.1"/>
    </source>
</evidence>
<keyword evidence="3 10" id="KW-0813">Transport</keyword>
<dbReference type="InterPro" id="IPR024340">
    <property type="entry name" value="Sec16_CCD"/>
</dbReference>
<feature type="compositionally biased region" description="Polar residues" evidence="11">
    <location>
        <begin position="919"/>
        <end position="929"/>
    </location>
</feature>
<dbReference type="Pfam" id="PF12932">
    <property type="entry name" value="Sec16"/>
    <property type="match status" value="1"/>
</dbReference>
<protein>
    <recommendedName>
        <fullName evidence="10">Protein transport protein sec16</fullName>
    </recommendedName>
</protein>
<feature type="domain" description="Sec16 central conserved" evidence="13">
    <location>
        <begin position="1111"/>
        <end position="1229"/>
    </location>
</feature>
<dbReference type="GO" id="GO:0070973">
    <property type="term" value="P:protein localization to endoplasmic reticulum exit site"/>
    <property type="evidence" value="ECO:0007669"/>
    <property type="project" value="TreeGrafter"/>
</dbReference>
<dbReference type="Gene3D" id="1.25.40.1030">
    <property type="match status" value="1"/>
</dbReference>
<evidence type="ECO:0000259" key="14">
    <source>
        <dbReference type="Pfam" id="PF12935"/>
    </source>
</evidence>
<accession>A0A2J6SET0</accession>
<feature type="compositionally biased region" description="Polar residues" evidence="11">
    <location>
        <begin position="520"/>
        <end position="529"/>
    </location>
</feature>
<dbReference type="GO" id="GO:0005789">
    <property type="term" value="C:endoplasmic reticulum membrane"/>
    <property type="evidence" value="ECO:0007669"/>
    <property type="project" value="UniProtKB-SubCell"/>
</dbReference>
<keyword evidence="16" id="KW-1185">Reference proteome</keyword>
<evidence type="ECO:0000256" key="5">
    <source>
        <dbReference type="ARBA" id="ARBA00022892"/>
    </source>
</evidence>
<feature type="compositionally biased region" description="Basic residues" evidence="11">
    <location>
        <begin position="2089"/>
        <end position="2098"/>
    </location>
</feature>
<dbReference type="Pfam" id="PF12931">
    <property type="entry name" value="TPR_Sec16"/>
    <property type="match status" value="1"/>
</dbReference>
<organism evidence="15 16">
    <name type="scientific">Hyaloscypha bicolor E</name>
    <dbReference type="NCBI Taxonomy" id="1095630"/>
    <lineage>
        <taxon>Eukaryota</taxon>
        <taxon>Fungi</taxon>
        <taxon>Dikarya</taxon>
        <taxon>Ascomycota</taxon>
        <taxon>Pezizomycotina</taxon>
        <taxon>Leotiomycetes</taxon>
        <taxon>Helotiales</taxon>
        <taxon>Hyaloscyphaceae</taxon>
        <taxon>Hyaloscypha</taxon>
        <taxon>Hyaloscypha bicolor</taxon>
    </lineage>
</organism>
<feature type="compositionally biased region" description="Pro residues" evidence="11">
    <location>
        <begin position="91"/>
        <end position="100"/>
    </location>
</feature>